<evidence type="ECO:0000313" key="2">
    <source>
        <dbReference type="Proteomes" id="UP001139971"/>
    </source>
</evidence>
<dbReference type="EMBL" id="JAOVZO020000015">
    <property type="protein sequence ID" value="MDC8013026.1"/>
    <property type="molecule type" value="Genomic_DNA"/>
</dbReference>
<keyword evidence="2" id="KW-1185">Reference proteome</keyword>
<proteinExistence type="predicted"/>
<gene>
    <name evidence="1" type="ORF">OD750_010765</name>
</gene>
<evidence type="ECO:0000313" key="1">
    <source>
        <dbReference type="EMBL" id="MDC8013026.1"/>
    </source>
</evidence>
<comment type="caution">
    <text evidence="1">The sequence shown here is derived from an EMBL/GenBank/DDBJ whole genome shotgun (WGS) entry which is preliminary data.</text>
</comment>
<dbReference type="Proteomes" id="UP001139971">
    <property type="component" value="Unassembled WGS sequence"/>
</dbReference>
<dbReference type="AlphaFoldDB" id="A0A9X3YIK3"/>
<name>A0A9X3YIK3_9GAMM</name>
<reference evidence="1" key="1">
    <citation type="submission" date="2023-02" db="EMBL/GenBank/DDBJ databases">
        <title>Tahibacter soli sp. nov. isolated from soil.</title>
        <authorList>
            <person name="Baek J.H."/>
            <person name="Lee J.K."/>
            <person name="Choi D.G."/>
            <person name="Jeon C.O."/>
        </authorList>
    </citation>
    <scope>NUCLEOTIDE SEQUENCE</scope>
    <source>
        <strain evidence="1">BL</strain>
    </source>
</reference>
<sequence>MIHYPPEKNYCVNILAIFEKNVGDGEWSFNHLLDAVRNWRGFGYRFVVREHVRLKDKPITEELVEDVDEMWFFGTALCNKPENSLPLSDDEVAVINARMIVGVGVFATGDHEQIGACLCERIPRVDRMRVWRGADAPRQMPPDSYNSNLRSPYRDVIDYKLTTMYGDVETDDSDTSAKQIWTTRDDASGTAHELFQLGYVGTEKQWVRFLPDHMHEGRLRDYSATDDPAIFSQTYPGAPLPRIVAYANRMSFSMGRKGRSLEYPVVSVYESENCEGNIVVDSTFHHWTDSNALRLRFSPTWLHVEQFAINVANWLLGWRGRDKVKKGIIEYIATTSEQRKRLIEDEAIEEVADDIGKVANYMSRQLGEHRIVVDALERILYGNVLSAKNRKNEMELDTRIRAGWPQLKGANLKDLRETGKLPSVILGLTFAGQALPE</sequence>
<accession>A0A9X3YIK3</accession>
<protein>
    <submittedName>
        <fullName evidence="1">Uncharacterized protein</fullName>
    </submittedName>
</protein>
<organism evidence="1 2">
    <name type="scientific">Tahibacter soli</name>
    <dbReference type="NCBI Taxonomy" id="2983605"/>
    <lineage>
        <taxon>Bacteria</taxon>
        <taxon>Pseudomonadati</taxon>
        <taxon>Pseudomonadota</taxon>
        <taxon>Gammaproteobacteria</taxon>
        <taxon>Lysobacterales</taxon>
        <taxon>Rhodanobacteraceae</taxon>
        <taxon>Tahibacter</taxon>
    </lineage>
</organism>
<dbReference type="RefSeq" id="WP_263544715.1">
    <property type="nucleotide sequence ID" value="NZ_JAOVZO020000015.1"/>
</dbReference>